<name>A0AAV2EE79_9ROSI</name>
<organism evidence="1 2">
    <name type="scientific">Linum trigynum</name>
    <dbReference type="NCBI Taxonomy" id="586398"/>
    <lineage>
        <taxon>Eukaryota</taxon>
        <taxon>Viridiplantae</taxon>
        <taxon>Streptophyta</taxon>
        <taxon>Embryophyta</taxon>
        <taxon>Tracheophyta</taxon>
        <taxon>Spermatophyta</taxon>
        <taxon>Magnoliopsida</taxon>
        <taxon>eudicotyledons</taxon>
        <taxon>Gunneridae</taxon>
        <taxon>Pentapetalae</taxon>
        <taxon>rosids</taxon>
        <taxon>fabids</taxon>
        <taxon>Malpighiales</taxon>
        <taxon>Linaceae</taxon>
        <taxon>Linum</taxon>
    </lineage>
</organism>
<protein>
    <submittedName>
        <fullName evidence="1">Uncharacterized protein</fullName>
    </submittedName>
</protein>
<evidence type="ECO:0000313" key="1">
    <source>
        <dbReference type="EMBL" id="CAL1384225.1"/>
    </source>
</evidence>
<reference evidence="1 2" key="1">
    <citation type="submission" date="2024-04" db="EMBL/GenBank/DDBJ databases">
        <authorList>
            <person name="Fracassetti M."/>
        </authorList>
    </citation>
    <scope>NUCLEOTIDE SEQUENCE [LARGE SCALE GENOMIC DNA]</scope>
</reference>
<proteinExistence type="predicted"/>
<keyword evidence="2" id="KW-1185">Reference proteome</keyword>
<dbReference type="EMBL" id="OZ034817">
    <property type="protein sequence ID" value="CAL1384225.1"/>
    <property type="molecule type" value="Genomic_DNA"/>
</dbReference>
<dbReference type="Proteomes" id="UP001497516">
    <property type="component" value="Chromosome 4"/>
</dbReference>
<accession>A0AAV2EE79</accession>
<sequence>MYAQLKSRLGGKDVTMSSSYHMLSFQSHSSTANSFLIKLISKWLLLLTSIFLRSTSIRAPTPVNGLLHFLLATFVLRLTARLDSSLVDGGAIGVVGFHDSMPSFAFGSYLSGSLNLFLWNYWHSGKLVFSPQLAVVYHTNSHHG</sequence>
<evidence type="ECO:0000313" key="2">
    <source>
        <dbReference type="Proteomes" id="UP001497516"/>
    </source>
</evidence>
<dbReference type="AlphaFoldDB" id="A0AAV2EE79"/>
<gene>
    <name evidence="1" type="ORF">LTRI10_LOCUS25447</name>
</gene>